<feature type="domain" description="ATP-cone" evidence="9">
    <location>
        <begin position="49"/>
        <end position="139"/>
    </location>
</feature>
<dbReference type="Pfam" id="PF03477">
    <property type="entry name" value="ATP-cone"/>
    <property type="match status" value="1"/>
</dbReference>
<dbReference type="PANTHER" id="PTHR30455:SF2">
    <property type="entry name" value="TRANSCRIPTIONAL REPRESSOR NRDR"/>
    <property type="match status" value="1"/>
</dbReference>
<evidence type="ECO:0000256" key="5">
    <source>
        <dbReference type="ARBA" id="ARBA00023015"/>
    </source>
</evidence>
<accession>A0A370DIH2</accession>
<evidence type="ECO:0000256" key="3">
    <source>
        <dbReference type="ARBA" id="ARBA00022771"/>
    </source>
</evidence>
<dbReference type="PROSITE" id="PS51161">
    <property type="entry name" value="ATP_CONE"/>
    <property type="match status" value="1"/>
</dbReference>
<keyword evidence="3 8" id="KW-0863">Zinc-finger</keyword>
<feature type="zinc finger region" evidence="8">
    <location>
        <begin position="3"/>
        <end position="34"/>
    </location>
</feature>
<dbReference type="InterPro" id="IPR003796">
    <property type="entry name" value="RNR_NrdR-like"/>
</dbReference>
<evidence type="ECO:0000256" key="1">
    <source>
        <dbReference type="ARBA" id="ARBA00022491"/>
    </source>
</evidence>
<evidence type="ECO:0000256" key="2">
    <source>
        <dbReference type="ARBA" id="ARBA00022741"/>
    </source>
</evidence>
<organism evidence="10 11">
    <name type="scientific">endosymbiont of Galathealinum brachiosum</name>
    <dbReference type="NCBI Taxonomy" id="2200906"/>
    <lineage>
        <taxon>Bacteria</taxon>
        <taxon>Pseudomonadati</taxon>
        <taxon>Pseudomonadota</taxon>
        <taxon>Gammaproteobacteria</taxon>
        <taxon>sulfur-oxidizing symbionts</taxon>
    </lineage>
</organism>
<keyword evidence="6 8" id="KW-0238">DNA-binding</keyword>
<dbReference type="NCBIfam" id="TIGR00244">
    <property type="entry name" value="transcriptional regulator NrdR"/>
    <property type="match status" value="1"/>
</dbReference>
<keyword evidence="8" id="KW-0479">Metal-binding</keyword>
<dbReference type="GO" id="GO:0003677">
    <property type="term" value="F:DNA binding"/>
    <property type="evidence" value="ECO:0007669"/>
    <property type="project" value="UniProtKB-KW"/>
</dbReference>
<dbReference type="AlphaFoldDB" id="A0A370DIH2"/>
<keyword evidence="2 8" id="KW-0547">Nucleotide-binding</keyword>
<dbReference type="EMBL" id="QFXC01000008">
    <property type="protein sequence ID" value="RDH83966.1"/>
    <property type="molecule type" value="Genomic_DNA"/>
</dbReference>
<proteinExistence type="inferred from homology"/>
<gene>
    <name evidence="8" type="primary">nrdR</name>
    <name evidence="10" type="ORF">DIZ80_07475</name>
</gene>
<keyword evidence="5 8" id="KW-0805">Transcription regulation</keyword>
<evidence type="ECO:0000256" key="8">
    <source>
        <dbReference type="HAMAP-Rule" id="MF_00440"/>
    </source>
</evidence>
<evidence type="ECO:0000256" key="6">
    <source>
        <dbReference type="ARBA" id="ARBA00023125"/>
    </source>
</evidence>
<protein>
    <recommendedName>
        <fullName evidence="8">Transcriptional repressor NrdR</fullName>
    </recommendedName>
</protein>
<evidence type="ECO:0000256" key="4">
    <source>
        <dbReference type="ARBA" id="ARBA00022840"/>
    </source>
</evidence>
<evidence type="ECO:0000313" key="11">
    <source>
        <dbReference type="Proteomes" id="UP000254266"/>
    </source>
</evidence>
<evidence type="ECO:0000259" key="9">
    <source>
        <dbReference type="PROSITE" id="PS51161"/>
    </source>
</evidence>
<keyword evidence="11" id="KW-1185">Reference proteome</keyword>
<dbReference type="GO" id="GO:0045892">
    <property type="term" value="P:negative regulation of DNA-templated transcription"/>
    <property type="evidence" value="ECO:0007669"/>
    <property type="project" value="UniProtKB-UniRule"/>
</dbReference>
<dbReference type="PANTHER" id="PTHR30455">
    <property type="entry name" value="TRANSCRIPTIONAL REPRESSOR NRDR"/>
    <property type="match status" value="1"/>
</dbReference>
<comment type="function">
    <text evidence="8">Negatively regulates transcription of bacterial ribonucleotide reductase nrd genes and operons by binding to NrdR-boxes.</text>
</comment>
<evidence type="ECO:0000313" key="10">
    <source>
        <dbReference type="EMBL" id="RDH83966.1"/>
    </source>
</evidence>
<dbReference type="HAMAP" id="MF_00440">
    <property type="entry name" value="NrdR"/>
    <property type="match status" value="1"/>
</dbReference>
<name>A0A370DIH2_9GAMM</name>
<evidence type="ECO:0000256" key="7">
    <source>
        <dbReference type="ARBA" id="ARBA00023163"/>
    </source>
</evidence>
<dbReference type="InterPro" id="IPR055173">
    <property type="entry name" value="NrdR-like_N"/>
</dbReference>
<sequence>MHCPFCKTPDTRVVDSRLGGDGDQVRRRRECVECNERFTTYETAELNLPRIVKQDGTRQTYDEAKLRSGFTKALEKRPVSDEKIEESISHIKHKLLSQGEREVNARTLGDWVMEELQLLDHVAYIRFASVYLSFEDVDAFRKTIEKLEQQ</sequence>
<keyword evidence="7 8" id="KW-0804">Transcription</keyword>
<comment type="similarity">
    <text evidence="8">Belongs to the NrdR family.</text>
</comment>
<dbReference type="InterPro" id="IPR005144">
    <property type="entry name" value="ATP-cone_dom"/>
</dbReference>
<keyword evidence="8" id="KW-0862">Zinc</keyword>
<keyword evidence="4 8" id="KW-0067">ATP-binding</keyword>
<comment type="cofactor">
    <cofactor evidence="8">
        <name>Zn(2+)</name>
        <dbReference type="ChEBI" id="CHEBI:29105"/>
    </cofactor>
    <text evidence="8">Binds 1 zinc ion.</text>
</comment>
<dbReference type="Pfam" id="PF22811">
    <property type="entry name" value="Zn_ribbon_NrdR"/>
    <property type="match status" value="1"/>
</dbReference>
<dbReference type="GO" id="GO:0005524">
    <property type="term" value="F:ATP binding"/>
    <property type="evidence" value="ECO:0007669"/>
    <property type="project" value="UniProtKB-UniRule"/>
</dbReference>
<comment type="caution">
    <text evidence="10">The sequence shown here is derived from an EMBL/GenBank/DDBJ whole genome shotgun (WGS) entry which is preliminary data.</text>
</comment>
<dbReference type="Proteomes" id="UP000254266">
    <property type="component" value="Unassembled WGS sequence"/>
</dbReference>
<reference evidence="10 11" key="1">
    <citation type="journal article" date="2018" name="ISME J.">
        <title>Endosymbiont genomes yield clues of tubeworm success.</title>
        <authorList>
            <person name="Li Y."/>
            <person name="Liles M.R."/>
            <person name="Halanych K.M."/>
        </authorList>
    </citation>
    <scope>NUCLEOTIDE SEQUENCE [LARGE SCALE GENOMIC DNA]</scope>
    <source>
        <strain evidence="10">A1464</strain>
    </source>
</reference>
<dbReference type="GO" id="GO:0008270">
    <property type="term" value="F:zinc ion binding"/>
    <property type="evidence" value="ECO:0007669"/>
    <property type="project" value="UniProtKB-UniRule"/>
</dbReference>
<keyword evidence="1 8" id="KW-0678">Repressor</keyword>